<feature type="transmembrane region" description="Helical" evidence="7">
    <location>
        <begin position="34"/>
        <end position="57"/>
    </location>
</feature>
<name>A0ABY2TJG2_9BACT</name>
<keyword evidence="6 7" id="KW-0472">Membrane</keyword>
<feature type="transmembrane region" description="Helical" evidence="7">
    <location>
        <begin position="218"/>
        <end position="243"/>
    </location>
</feature>
<sequence>MKNYYGKAKEFDMDLSVIHSLVSITPERPWGLNIANYLFLTGISAANFIFANFYFIFKQEKLKNIAFLALIISFIFLMVAPLNLIDDLSQPGRMINVFLYGWENFFTSPMKWGVLLLISFFIVTFFELYLAYQVLFKNQSKKQKMLFYFGILGLILAFGIEFYTAYLIAILSSFVFLHTPLMPLLFLASAFVSGIGMLILITQLYLKFFTDEKLNISLFSTLAKFLAFFAMLDIILRIFWFSFLLVFNTDDKFVAQIFFQKEGFFIVFIDMGLCLLLPLIIGFSKLNQKLPFVILAGCLGVLGSLMFRYTLVIKGQSFPKTTPSFLEYHIDFSNLIGIICNYGLLIALFCLALAFFNKNILIKGK</sequence>
<protein>
    <submittedName>
        <fullName evidence="8">Polysulfide reductase NrfD</fullName>
    </submittedName>
</protein>
<reference evidence="8 9" key="1">
    <citation type="submission" date="2018-05" db="EMBL/GenBank/DDBJ databases">
        <title>Novel Campyloabacter and Helicobacter Species and Strains.</title>
        <authorList>
            <person name="Mannion A.J."/>
            <person name="Shen Z."/>
            <person name="Fox J.G."/>
        </authorList>
    </citation>
    <scope>NUCLEOTIDE SEQUENCE [LARGE SCALE GENOMIC DNA]</scope>
    <source>
        <strain evidence="9">MIT10-5678</strain>
    </source>
</reference>
<dbReference type="Proteomes" id="UP000309584">
    <property type="component" value="Unassembled WGS sequence"/>
</dbReference>
<dbReference type="Pfam" id="PF03916">
    <property type="entry name" value="NrfD"/>
    <property type="match status" value="1"/>
</dbReference>
<keyword evidence="9" id="KW-1185">Reference proteome</keyword>
<evidence type="ECO:0000313" key="8">
    <source>
        <dbReference type="EMBL" id="TKX34188.1"/>
    </source>
</evidence>
<evidence type="ECO:0000256" key="7">
    <source>
        <dbReference type="SAM" id="Phobius"/>
    </source>
</evidence>
<feature type="transmembrane region" description="Helical" evidence="7">
    <location>
        <begin position="290"/>
        <end position="312"/>
    </location>
</feature>
<accession>A0ABY2TJG2</accession>
<evidence type="ECO:0000256" key="2">
    <source>
        <dbReference type="ARBA" id="ARBA00008929"/>
    </source>
</evidence>
<comment type="similarity">
    <text evidence="2">Belongs to the NrfD family.</text>
</comment>
<dbReference type="InterPro" id="IPR005614">
    <property type="entry name" value="NrfD-like"/>
</dbReference>
<feature type="transmembrane region" description="Helical" evidence="7">
    <location>
        <begin position="263"/>
        <end position="283"/>
    </location>
</feature>
<evidence type="ECO:0000256" key="6">
    <source>
        <dbReference type="ARBA" id="ARBA00023136"/>
    </source>
</evidence>
<evidence type="ECO:0000256" key="3">
    <source>
        <dbReference type="ARBA" id="ARBA00022475"/>
    </source>
</evidence>
<comment type="subcellular location">
    <subcellularLocation>
        <location evidence="1">Cell membrane</location>
        <topology evidence="1">Multi-pass membrane protein</topology>
    </subcellularLocation>
</comment>
<feature type="transmembrane region" description="Helical" evidence="7">
    <location>
        <begin position="64"/>
        <end position="85"/>
    </location>
</feature>
<comment type="caution">
    <text evidence="8">The sequence shown here is derived from an EMBL/GenBank/DDBJ whole genome shotgun (WGS) entry which is preliminary data.</text>
</comment>
<keyword evidence="3" id="KW-1003">Cell membrane</keyword>
<evidence type="ECO:0000256" key="1">
    <source>
        <dbReference type="ARBA" id="ARBA00004651"/>
    </source>
</evidence>
<keyword evidence="4 7" id="KW-0812">Transmembrane</keyword>
<evidence type="ECO:0000256" key="5">
    <source>
        <dbReference type="ARBA" id="ARBA00022989"/>
    </source>
</evidence>
<dbReference type="Gene3D" id="1.20.1630.10">
    <property type="entry name" value="Formate dehydrogenase/DMSO reductase domain"/>
    <property type="match status" value="1"/>
</dbReference>
<evidence type="ECO:0000256" key="4">
    <source>
        <dbReference type="ARBA" id="ARBA00022692"/>
    </source>
</evidence>
<feature type="transmembrane region" description="Helical" evidence="7">
    <location>
        <begin position="112"/>
        <end position="135"/>
    </location>
</feature>
<keyword evidence="5 7" id="KW-1133">Transmembrane helix</keyword>
<gene>
    <name evidence="8" type="ORF">CQA75_03530</name>
</gene>
<dbReference type="PANTHER" id="PTHR34856:SF2">
    <property type="entry name" value="PROTEIN NRFD"/>
    <property type="match status" value="1"/>
</dbReference>
<feature type="transmembrane region" description="Helical" evidence="7">
    <location>
        <begin position="332"/>
        <end position="356"/>
    </location>
</feature>
<organism evidence="8 9">
    <name type="scientific">Campylobacter taeniopygiae</name>
    <dbReference type="NCBI Taxonomy" id="2510188"/>
    <lineage>
        <taxon>Bacteria</taxon>
        <taxon>Pseudomonadati</taxon>
        <taxon>Campylobacterota</taxon>
        <taxon>Epsilonproteobacteria</taxon>
        <taxon>Campylobacterales</taxon>
        <taxon>Campylobacteraceae</taxon>
        <taxon>Campylobacter</taxon>
    </lineage>
</organism>
<dbReference type="EMBL" id="NXLY01000005">
    <property type="protein sequence ID" value="TKX34188.1"/>
    <property type="molecule type" value="Genomic_DNA"/>
</dbReference>
<feature type="transmembrane region" description="Helical" evidence="7">
    <location>
        <begin position="183"/>
        <end position="206"/>
    </location>
</feature>
<dbReference type="PANTHER" id="PTHR34856">
    <property type="entry name" value="PROTEIN NRFD"/>
    <property type="match status" value="1"/>
</dbReference>
<feature type="transmembrane region" description="Helical" evidence="7">
    <location>
        <begin position="147"/>
        <end position="177"/>
    </location>
</feature>
<evidence type="ECO:0000313" key="9">
    <source>
        <dbReference type="Proteomes" id="UP000309584"/>
    </source>
</evidence>
<dbReference type="InterPro" id="IPR052049">
    <property type="entry name" value="Electron_transfer_protein"/>
</dbReference>
<proteinExistence type="inferred from homology"/>